<protein>
    <recommendedName>
        <fullName evidence="1">Methyltransferase type 11 domain-containing protein</fullName>
    </recommendedName>
</protein>
<proteinExistence type="predicted"/>
<dbReference type="InterPro" id="IPR013216">
    <property type="entry name" value="Methyltransf_11"/>
</dbReference>
<keyword evidence="3" id="KW-1185">Reference proteome</keyword>
<dbReference type="AlphaFoldDB" id="A0A5N4APS7"/>
<dbReference type="PANTHER" id="PTHR43464">
    <property type="entry name" value="METHYLTRANSFERASE"/>
    <property type="match status" value="1"/>
</dbReference>
<dbReference type="InParanoid" id="A0A5N4APS7"/>
<dbReference type="Pfam" id="PF08241">
    <property type="entry name" value="Methyltransf_11"/>
    <property type="match status" value="1"/>
</dbReference>
<dbReference type="Proteomes" id="UP000327044">
    <property type="component" value="Unassembled WGS sequence"/>
</dbReference>
<reference evidence="2 3" key="1">
    <citation type="journal article" date="2018" name="Elife">
        <title>Firefly genomes illuminate parallel origins of bioluminescence in beetles.</title>
        <authorList>
            <person name="Fallon T.R."/>
            <person name="Lower S.E."/>
            <person name="Chang C.H."/>
            <person name="Bessho-Uehara M."/>
            <person name="Martin G.J."/>
            <person name="Bewick A.J."/>
            <person name="Behringer M."/>
            <person name="Debat H.J."/>
            <person name="Wong I."/>
            <person name="Day J.C."/>
            <person name="Suvorov A."/>
            <person name="Silva C.J."/>
            <person name="Stanger-Hall K.F."/>
            <person name="Hall D.W."/>
            <person name="Schmitz R.J."/>
            <person name="Nelson D.R."/>
            <person name="Lewis S.M."/>
            <person name="Shigenobu S."/>
            <person name="Bybee S.M."/>
            <person name="Larracuente A.M."/>
            <person name="Oba Y."/>
            <person name="Weng J.K."/>
        </authorList>
    </citation>
    <scope>NUCLEOTIDE SEQUENCE [LARGE SCALE GENOMIC DNA]</scope>
    <source>
        <strain evidence="2">1611_PpyrPB1</strain>
        <tissue evidence="2">Whole body</tissue>
    </source>
</reference>
<dbReference type="CDD" id="cd02440">
    <property type="entry name" value="AdoMet_MTases"/>
    <property type="match status" value="1"/>
</dbReference>
<dbReference type="PANTHER" id="PTHR43464:SF23">
    <property type="entry name" value="JUVENILE HORMONE ACID O-METHYLTRANSFERASE"/>
    <property type="match status" value="1"/>
</dbReference>
<dbReference type="Gene3D" id="3.40.50.150">
    <property type="entry name" value="Vaccinia Virus protein VP39"/>
    <property type="match status" value="1"/>
</dbReference>
<sequence>MTSSEAYVKHADFPKSVAIEIVPSLTSRVEWKEGCRVIDVGCGPGNVTREVLLPNLPKSIKTIVGIDKCPDFVKYAKIHYEWAPITSFRLMDIVDDDVPGELEGYFDYAFSLFCFHQFHNHEAAFSNVARMLKPAGEFLCYFPITSSSVLVYKAFAEDEKWKHYFSDYETYRSPYNESSDIKEELETMLAFVGFKICFLKVEEKKHKFYVKDFPYTCSSFGITVPDRLMDELIEDIPAKLKSLDLIKVGEDDEEYLDYTYNLVTLHLVKND</sequence>
<organism evidence="2 3">
    <name type="scientific">Photinus pyralis</name>
    <name type="common">Common eastern firefly</name>
    <name type="synonym">Lampyris pyralis</name>
    <dbReference type="NCBI Taxonomy" id="7054"/>
    <lineage>
        <taxon>Eukaryota</taxon>
        <taxon>Metazoa</taxon>
        <taxon>Ecdysozoa</taxon>
        <taxon>Arthropoda</taxon>
        <taxon>Hexapoda</taxon>
        <taxon>Insecta</taxon>
        <taxon>Pterygota</taxon>
        <taxon>Neoptera</taxon>
        <taxon>Endopterygota</taxon>
        <taxon>Coleoptera</taxon>
        <taxon>Polyphaga</taxon>
        <taxon>Elateriformia</taxon>
        <taxon>Elateroidea</taxon>
        <taxon>Lampyridae</taxon>
        <taxon>Lampyrinae</taxon>
        <taxon>Photinus</taxon>
    </lineage>
</organism>
<evidence type="ECO:0000259" key="1">
    <source>
        <dbReference type="Pfam" id="PF08241"/>
    </source>
</evidence>
<gene>
    <name evidence="2" type="ORF">PPYR_07220</name>
</gene>
<evidence type="ECO:0000313" key="3">
    <source>
        <dbReference type="Proteomes" id="UP000327044"/>
    </source>
</evidence>
<name>A0A5N4APS7_PHOPY</name>
<dbReference type="GO" id="GO:0010420">
    <property type="term" value="F:polyprenyldihydroxybenzoate methyltransferase activity"/>
    <property type="evidence" value="ECO:0007669"/>
    <property type="project" value="TreeGrafter"/>
</dbReference>
<evidence type="ECO:0000313" key="2">
    <source>
        <dbReference type="EMBL" id="KAB0799340.1"/>
    </source>
</evidence>
<feature type="domain" description="Methyltransferase type 11" evidence="1">
    <location>
        <begin position="38"/>
        <end position="140"/>
    </location>
</feature>
<dbReference type="EMBL" id="VVIM01000005">
    <property type="protein sequence ID" value="KAB0799340.1"/>
    <property type="molecule type" value="Genomic_DNA"/>
</dbReference>
<comment type="caution">
    <text evidence="2">The sequence shown here is derived from an EMBL/GenBank/DDBJ whole genome shotgun (WGS) entry which is preliminary data.</text>
</comment>
<dbReference type="OrthoDB" id="8300214at2759"/>
<dbReference type="SUPFAM" id="SSF53335">
    <property type="entry name" value="S-adenosyl-L-methionine-dependent methyltransferases"/>
    <property type="match status" value="1"/>
</dbReference>
<dbReference type="InterPro" id="IPR029063">
    <property type="entry name" value="SAM-dependent_MTases_sf"/>
</dbReference>
<accession>A0A5N4APS7</accession>